<evidence type="ECO:0000256" key="10">
    <source>
        <dbReference type="ARBA" id="ARBA00023180"/>
    </source>
</evidence>
<dbReference type="PANTHER" id="PTHR11311:SF16">
    <property type="entry name" value="SPONDIN-1"/>
    <property type="match status" value="1"/>
</dbReference>
<evidence type="ECO:0000259" key="14">
    <source>
        <dbReference type="PROSITE" id="PS51020"/>
    </source>
</evidence>
<gene>
    <name evidence="15" type="ORF">MNOR_LOCUS8736</name>
</gene>
<evidence type="ECO:0000256" key="4">
    <source>
        <dbReference type="ARBA" id="ARBA00022530"/>
    </source>
</evidence>
<evidence type="ECO:0000313" key="15">
    <source>
        <dbReference type="EMBL" id="CAL4072077.1"/>
    </source>
</evidence>
<keyword evidence="3" id="KW-0964">Secreted</keyword>
<evidence type="ECO:0000256" key="9">
    <source>
        <dbReference type="ARBA" id="ARBA00023157"/>
    </source>
</evidence>
<dbReference type="PROSITE" id="PS50092">
    <property type="entry name" value="TSP1"/>
    <property type="match status" value="5"/>
</dbReference>
<dbReference type="CDD" id="cd08544">
    <property type="entry name" value="Reeler"/>
    <property type="match status" value="1"/>
</dbReference>
<dbReference type="InterPro" id="IPR044004">
    <property type="entry name" value="TSP1_spondin_dom"/>
</dbReference>
<dbReference type="GO" id="GO:0046872">
    <property type="term" value="F:metal ion binding"/>
    <property type="evidence" value="ECO:0007669"/>
    <property type="project" value="UniProtKB-KW"/>
</dbReference>
<dbReference type="InterPro" id="IPR002861">
    <property type="entry name" value="Reeler_dom"/>
</dbReference>
<organism evidence="15 16">
    <name type="scientific">Meganyctiphanes norvegica</name>
    <name type="common">Northern krill</name>
    <name type="synonym">Thysanopoda norvegica</name>
    <dbReference type="NCBI Taxonomy" id="48144"/>
    <lineage>
        <taxon>Eukaryota</taxon>
        <taxon>Metazoa</taxon>
        <taxon>Ecdysozoa</taxon>
        <taxon>Arthropoda</taxon>
        <taxon>Crustacea</taxon>
        <taxon>Multicrustacea</taxon>
        <taxon>Malacostraca</taxon>
        <taxon>Eumalacostraca</taxon>
        <taxon>Eucarida</taxon>
        <taxon>Euphausiacea</taxon>
        <taxon>Euphausiidae</taxon>
        <taxon>Meganyctiphanes</taxon>
    </lineage>
</organism>
<feature type="domain" description="Spondin" evidence="14">
    <location>
        <begin position="186"/>
        <end position="376"/>
    </location>
</feature>
<feature type="signal peptide" evidence="12">
    <location>
        <begin position="1"/>
        <end position="23"/>
    </location>
</feature>
<name>A0AAV2Q5A9_MEGNR</name>
<evidence type="ECO:0000259" key="13">
    <source>
        <dbReference type="PROSITE" id="PS51019"/>
    </source>
</evidence>
<dbReference type="InterPro" id="IPR038678">
    <property type="entry name" value="Spondin_N_sf"/>
</dbReference>
<evidence type="ECO:0000256" key="3">
    <source>
        <dbReference type="ARBA" id="ARBA00022525"/>
    </source>
</evidence>
<evidence type="ECO:0000256" key="12">
    <source>
        <dbReference type="SAM" id="SignalP"/>
    </source>
</evidence>
<comment type="caution">
    <text evidence="15">The sequence shown here is derived from an EMBL/GenBank/DDBJ whole genome shotgun (WGS) entry which is preliminary data.</text>
</comment>
<feature type="chain" id="PRO_5043988065" description="Spondin-1" evidence="12">
    <location>
        <begin position="24"/>
        <end position="957"/>
    </location>
</feature>
<dbReference type="PROSITE" id="PS51020">
    <property type="entry name" value="SPONDIN"/>
    <property type="match status" value="1"/>
</dbReference>
<evidence type="ECO:0000256" key="11">
    <source>
        <dbReference type="ARBA" id="ARBA00030964"/>
    </source>
</evidence>
<dbReference type="Pfam" id="PF06468">
    <property type="entry name" value="Spond_N"/>
    <property type="match status" value="1"/>
</dbReference>
<dbReference type="SUPFAM" id="SSF82895">
    <property type="entry name" value="TSP-1 type 1 repeat"/>
    <property type="match status" value="5"/>
</dbReference>
<comment type="subcellular location">
    <subcellularLocation>
        <location evidence="1">Secreted</location>
        <location evidence="1">Extracellular space</location>
        <location evidence="1">Extracellular matrix</location>
    </subcellularLocation>
</comment>
<dbReference type="Gene3D" id="2.20.100.10">
    <property type="entry name" value="Thrombospondin type-1 (TSP1) repeat"/>
    <property type="match status" value="5"/>
</dbReference>
<keyword evidence="5" id="KW-0479">Metal-binding</keyword>
<keyword evidence="16" id="KW-1185">Reference proteome</keyword>
<dbReference type="Gene3D" id="2.60.40.4060">
    <property type="entry name" value="Reeler domain"/>
    <property type="match status" value="1"/>
</dbReference>
<protein>
    <recommendedName>
        <fullName evidence="2">Spondin-1</fullName>
    </recommendedName>
    <alternativeName>
        <fullName evidence="11">F-spondin</fullName>
    </alternativeName>
</protein>
<evidence type="ECO:0000256" key="2">
    <source>
        <dbReference type="ARBA" id="ARBA00019594"/>
    </source>
</evidence>
<feature type="non-terminal residue" evidence="15">
    <location>
        <position position="957"/>
    </location>
</feature>
<dbReference type="InterPro" id="IPR000884">
    <property type="entry name" value="TSP1_rpt"/>
</dbReference>
<dbReference type="PANTHER" id="PTHR11311">
    <property type="entry name" value="SPONDIN"/>
    <property type="match status" value="1"/>
</dbReference>
<dbReference type="AlphaFoldDB" id="A0AAV2Q5A9"/>
<dbReference type="InterPro" id="IPR036383">
    <property type="entry name" value="TSP1_rpt_sf"/>
</dbReference>
<dbReference type="InterPro" id="IPR051418">
    <property type="entry name" value="Spondin/Thrombospondin_T1"/>
</dbReference>
<evidence type="ECO:0000256" key="6">
    <source>
        <dbReference type="ARBA" id="ARBA00022729"/>
    </source>
</evidence>
<accession>A0AAV2Q5A9</accession>
<keyword evidence="10" id="KW-0325">Glycoprotein</keyword>
<keyword evidence="7" id="KW-0677">Repeat</keyword>
<dbReference type="EMBL" id="CAXKWB010004104">
    <property type="protein sequence ID" value="CAL4072077.1"/>
    <property type="molecule type" value="Genomic_DNA"/>
</dbReference>
<dbReference type="GO" id="GO:0031012">
    <property type="term" value="C:extracellular matrix"/>
    <property type="evidence" value="ECO:0007669"/>
    <property type="project" value="TreeGrafter"/>
</dbReference>
<dbReference type="SMART" id="SM00209">
    <property type="entry name" value="TSP1"/>
    <property type="match status" value="5"/>
</dbReference>
<dbReference type="Pfam" id="PF00090">
    <property type="entry name" value="TSP_1"/>
    <property type="match status" value="3"/>
</dbReference>
<dbReference type="InterPro" id="IPR042307">
    <property type="entry name" value="Reeler_sf"/>
</dbReference>
<dbReference type="NCBIfam" id="NF038123">
    <property type="entry name" value="NF038123_dom"/>
    <property type="match status" value="1"/>
</dbReference>
<dbReference type="Proteomes" id="UP001497623">
    <property type="component" value="Unassembled WGS sequence"/>
</dbReference>
<dbReference type="Pfam" id="PF02014">
    <property type="entry name" value="Reeler"/>
    <property type="match status" value="1"/>
</dbReference>
<keyword evidence="8" id="KW-0130">Cell adhesion</keyword>
<sequence>MRWRYVLAVVLAVLIAAPYGTEAQSSACSRAPHNTKTYKQNGDGRFRIKISGNPDNYVPGEVYTVSLEGERSQVYNVRKFTGFLLVVEPVRQPKDHYQSRSVGTFQLYSDALTQHSDDCPNAVTHTSAVPKSEIQVLWTAPPQHSGCVRFRATVSESRDVWYMDDGELTKELCEELQENEDTQPEVISDCCACDEAKYEVTFEGLWSRHTHPKDYVSNEWLTHFSDIIGASHSSDYKVWEYGGYSSDGLRQVAEWGSTRSLESELKRQSDHIRTIIKARGLWYPNVNGKTFAVFRVDNQHHLMSLVSMLGPSPDWIVGVSALELCTKNCSWLPEKTLNLYPWDAGTDSGLTYEAANSPTIPREKIRRITNSYPNDQLSPFYDPTGLPMKPLARLTITRQRVYEKSCSDTTTSVFEDDNIYSEDIDSSRPECQIGEWTEWEHCSVTCGKGIRSRTRNYMIPMKATMLGCNRQTVEREMCAAEVSICEGGNQNSFTGVFDGGYGDDMGGGFDPSMCAMTGWTPWSDCTATCGKGFRMRTRHYLNRMGRKKCDETRVEKQMCSGDVPDCAEEELPVDPTCTVTQWSDWSPCSGKCGPGVMYRQRHFYTPSADKQKCGINTMERKTCNTGKDCNAASTSQAKVEADEADCTEFSRLNISVHDQLQYQLWCRLGKEKKTRPEQAEGKCMTQGSGIFYRHSKYIHIQYNIQTCMLHRYKGHKANTPDVSIFNKCIQHCPYVNELSSGPSPPFYEVVVDPAPTHPGLSSASHSIIQDCKVSDWSPWSQCTASCGTGTKEKTRQVMIQQLGGGRRCPKRLQKKKTCNRPPCNNGFGGLESESLLRETPYEPYTEYSNPSLFRAPEIAQTPLGQLGVGGSSWDHRIEETPTSFQTDVEENYESGDCVMGEWGPWSPCTHTCGTDALQQRFRSIISKPHGHGEECGPRLQRRFCTLPPCSHSHPRGC</sequence>
<evidence type="ECO:0000256" key="5">
    <source>
        <dbReference type="ARBA" id="ARBA00022723"/>
    </source>
</evidence>
<keyword evidence="6 12" id="KW-0732">Signal</keyword>
<dbReference type="FunFam" id="2.60.40.2130:FF:000002">
    <property type="entry name" value="Putative Spondin-1"/>
    <property type="match status" value="1"/>
</dbReference>
<dbReference type="GO" id="GO:0007155">
    <property type="term" value="P:cell adhesion"/>
    <property type="evidence" value="ECO:0007669"/>
    <property type="project" value="UniProtKB-KW"/>
</dbReference>
<evidence type="ECO:0000256" key="8">
    <source>
        <dbReference type="ARBA" id="ARBA00022889"/>
    </source>
</evidence>
<keyword evidence="4" id="KW-0272">Extracellular matrix</keyword>
<dbReference type="PROSITE" id="PS51019">
    <property type="entry name" value="REELIN"/>
    <property type="match status" value="1"/>
</dbReference>
<dbReference type="Pfam" id="PF19028">
    <property type="entry name" value="TSP1_spondin"/>
    <property type="match status" value="2"/>
</dbReference>
<evidence type="ECO:0000256" key="7">
    <source>
        <dbReference type="ARBA" id="ARBA00022737"/>
    </source>
</evidence>
<dbReference type="Gene3D" id="2.60.40.2130">
    <property type="entry name" value="F-spondin domain"/>
    <property type="match status" value="1"/>
</dbReference>
<dbReference type="InterPro" id="IPR009465">
    <property type="entry name" value="Spondin_N"/>
</dbReference>
<evidence type="ECO:0000313" key="16">
    <source>
        <dbReference type="Proteomes" id="UP001497623"/>
    </source>
</evidence>
<reference evidence="15 16" key="1">
    <citation type="submission" date="2024-05" db="EMBL/GenBank/DDBJ databases">
        <authorList>
            <person name="Wallberg A."/>
        </authorList>
    </citation>
    <scope>NUCLEOTIDE SEQUENCE [LARGE SCALE GENOMIC DNA]</scope>
</reference>
<feature type="domain" description="Reelin" evidence="13">
    <location>
        <begin position="13"/>
        <end position="185"/>
    </location>
</feature>
<proteinExistence type="predicted"/>
<evidence type="ECO:0000256" key="1">
    <source>
        <dbReference type="ARBA" id="ARBA00004498"/>
    </source>
</evidence>
<keyword evidence="9" id="KW-1015">Disulfide bond</keyword>